<dbReference type="Gene3D" id="1.10.150.240">
    <property type="entry name" value="Putative phosphatase, domain 2"/>
    <property type="match status" value="1"/>
</dbReference>
<dbReference type="InterPro" id="IPR006439">
    <property type="entry name" value="HAD-SF_hydro_IA"/>
</dbReference>
<dbReference type="InterPro" id="IPR050155">
    <property type="entry name" value="HAD-like_hydrolase_sf"/>
</dbReference>
<evidence type="ECO:0000256" key="2">
    <source>
        <dbReference type="ARBA" id="ARBA00022801"/>
    </source>
</evidence>
<dbReference type="InterPro" id="IPR036412">
    <property type="entry name" value="HAD-like_sf"/>
</dbReference>
<dbReference type="RefSeq" id="WP_316026535.1">
    <property type="nucleotide sequence ID" value="NZ_JAWDIO010000002.1"/>
</dbReference>
<evidence type="ECO:0000256" key="4">
    <source>
        <dbReference type="ARBA" id="ARBA00023277"/>
    </source>
</evidence>
<keyword evidence="1" id="KW-0479">Metal-binding</keyword>
<dbReference type="SFLD" id="SFLDG01129">
    <property type="entry name" value="C1.5:_HAD__Beta-PGM__Phosphata"/>
    <property type="match status" value="1"/>
</dbReference>
<gene>
    <name evidence="5" type="ORF">RS130_14595</name>
</gene>
<evidence type="ECO:0000256" key="3">
    <source>
        <dbReference type="ARBA" id="ARBA00022842"/>
    </source>
</evidence>
<keyword evidence="6" id="KW-1185">Reference proteome</keyword>
<dbReference type="GO" id="GO:0016787">
    <property type="term" value="F:hydrolase activity"/>
    <property type="evidence" value="ECO:0007669"/>
    <property type="project" value="UniProtKB-KW"/>
</dbReference>
<comment type="caution">
    <text evidence="5">The sequence shown here is derived from an EMBL/GenBank/DDBJ whole genome shotgun (WGS) entry which is preliminary data.</text>
</comment>
<dbReference type="EMBL" id="JAWDIO010000002">
    <property type="protein sequence ID" value="MDU0354973.1"/>
    <property type="molecule type" value="Genomic_DNA"/>
</dbReference>
<organism evidence="5 6">
    <name type="scientific">Paraglaciecola aquimarina</name>
    <dbReference type="NCBI Taxonomy" id="1235557"/>
    <lineage>
        <taxon>Bacteria</taxon>
        <taxon>Pseudomonadati</taxon>
        <taxon>Pseudomonadota</taxon>
        <taxon>Gammaproteobacteria</taxon>
        <taxon>Alteromonadales</taxon>
        <taxon>Alteromonadaceae</taxon>
        <taxon>Paraglaciecola</taxon>
    </lineage>
</organism>
<keyword evidence="2 5" id="KW-0378">Hydrolase</keyword>
<keyword evidence="4" id="KW-0119">Carbohydrate metabolism</keyword>
<protein>
    <submittedName>
        <fullName evidence="5">HAD-IA family hydrolase</fullName>
    </submittedName>
</protein>
<dbReference type="NCBIfam" id="TIGR01549">
    <property type="entry name" value="HAD-SF-IA-v1"/>
    <property type="match status" value="1"/>
</dbReference>
<evidence type="ECO:0000313" key="5">
    <source>
        <dbReference type="EMBL" id="MDU0354973.1"/>
    </source>
</evidence>
<dbReference type="SFLD" id="SFLDS00003">
    <property type="entry name" value="Haloacid_Dehalogenase"/>
    <property type="match status" value="1"/>
</dbReference>
<evidence type="ECO:0000256" key="1">
    <source>
        <dbReference type="ARBA" id="ARBA00022723"/>
    </source>
</evidence>
<dbReference type="InterPro" id="IPR041492">
    <property type="entry name" value="HAD_2"/>
</dbReference>
<reference evidence="5 6" key="1">
    <citation type="submission" date="2023-10" db="EMBL/GenBank/DDBJ databases">
        <title>Glaciecola aquimarina strain GGW-M5 nov., isolated from a coastal seawater.</title>
        <authorList>
            <person name="Bayburt H."/>
            <person name="Kim J.M."/>
            <person name="Choi B.J."/>
            <person name="Jeon C.O."/>
        </authorList>
    </citation>
    <scope>NUCLEOTIDE SEQUENCE [LARGE SCALE GENOMIC DNA]</scope>
    <source>
        <strain evidence="5 6">KCTC 32108</strain>
    </source>
</reference>
<sequence length="212" mass="23699">MPSVPNAILFDLDGTLLDTAKDLGHALNTILLEHDYPSVDYSIYRNIASDGAKGMLELGFGDALKTLNVAQLRQQFLDNYQANICLDTCYFSGVESLLIALNERNIPWGIVTNKPEFLTLQLVKYFPLLENCQVIISGDTLSERKPHPLPLLEAQERLNLAKPNTWYIGDAQRDIEAANAANMVSVIAGYGYIDKRIETDACSRPTYTFIKR</sequence>
<dbReference type="Pfam" id="PF13419">
    <property type="entry name" value="HAD_2"/>
    <property type="match status" value="1"/>
</dbReference>
<evidence type="ECO:0000313" key="6">
    <source>
        <dbReference type="Proteomes" id="UP001247805"/>
    </source>
</evidence>
<dbReference type="Proteomes" id="UP001247805">
    <property type="component" value="Unassembled WGS sequence"/>
</dbReference>
<dbReference type="InterPro" id="IPR023214">
    <property type="entry name" value="HAD_sf"/>
</dbReference>
<proteinExistence type="predicted"/>
<accession>A0ABU3SY75</accession>
<dbReference type="InterPro" id="IPR023198">
    <property type="entry name" value="PGP-like_dom2"/>
</dbReference>
<dbReference type="PANTHER" id="PTHR43434:SF23">
    <property type="entry name" value="PHOSPHOGLYCOLATE PHOSPHATASE"/>
    <property type="match status" value="1"/>
</dbReference>
<dbReference type="SUPFAM" id="SSF56784">
    <property type="entry name" value="HAD-like"/>
    <property type="match status" value="1"/>
</dbReference>
<name>A0ABU3SY75_9ALTE</name>
<dbReference type="PANTHER" id="PTHR43434">
    <property type="entry name" value="PHOSPHOGLYCOLATE PHOSPHATASE"/>
    <property type="match status" value="1"/>
</dbReference>
<dbReference type="Gene3D" id="3.40.50.1000">
    <property type="entry name" value="HAD superfamily/HAD-like"/>
    <property type="match status" value="1"/>
</dbReference>
<keyword evidence="3" id="KW-0460">Magnesium</keyword>